<keyword evidence="2" id="KW-1185">Reference proteome</keyword>
<evidence type="ECO:0000313" key="1">
    <source>
        <dbReference type="EMBL" id="MFB8772130.1"/>
    </source>
</evidence>
<dbReference type="RefSeq" id="WP_376731111.1">
    <property type="nucleotide sequence ID" value="NZ_JAYMRP010000003.1"/>
</dbReference>
<gene>
    <name evidence="1" type="ORF">VSS16_05195</name>
</gene>
<comment type="caution">
    <text evidence="1">The sequence shown here is derived from an EMBL/GenBank/DDBJ whole genome shotgun (WGS) entry which is preliminary data.</text>
</comment>
<organism evidence="1 2">
    <name type="scientific">Streptomyces broussonetiae</name>
    <dbReference type="NCBI Taxonomy" id="2686304"/>
    <lineage>
        <taxon>Bacteria</taxon>
        <taxon>Bacillati</taxon>
        <taxon>Actinomycetota</taxon>
        <taxon>Actinomycetes</taxon>
        <taxon>Kitasatosporales</taxon>
        <taxon>Streptomycetaceae</taxon>
        <taxon>Streptomyces</taxon>
    </lineage>
</organism>
<protein>
    <recommendedName>
        <fullName evidence="3">Cbb3-type cytochrome oxidase assembly protein CcoS</fullName>
    </recommendedName>
</protein>
<evidence type="ECO:0000313" key="2">
    <source>
        <dbReference type="Proteomes" id="UP001585080"/>
    </source>
</evidence>
<proteinExistence type="predicted"/>
<evidence type="ECO:0008006" key="3">
    <source>
        <dbReference type="Google" id="ProtNLM"/>
    </source>
</evidence>
<name>A0ABV5E5K3_9ACTN</name>
<reference evidence="1 2" key="1">
    <citation type="submission" date="2024-01" db="EMBL/GenBank/DDBJ databases">
        <title>Genome mining of biosynthetic gene clusters to explore secondary metabolites of Streptomyces sp.</title>
        <authorList>
            <person name="Baig A."/>
            <person name="Ajitkumar Shintre N."/>
            <person name="Kumar H."/>
            <person name="Anbarasu A."/>
            <person name="Ramaiah S."/>
        </authorList>
    </citation>
    <scope>NUCLEOTIDE SEQUENCE [LARGE SCALE GENOMIC DNA]</scope>
    <source>
        <strain evidence="1 2">A57</strain>
    </source>
</reference>
<dbReference type="Proteomes" id="UP001585080">
    <property type="component" value="Unassembled WGS sequence"/>
</dbReference>
<dbReference type="EMBL" id="JAYMRP010000003">
    <property type="protein sequence ID" value="MFB8772130.1"/>
    <property type="molecule type" value="Genomic_DNA"/>
</dbReference>
<sequence>MTDDLMTLVLVALLAFSAGWTWGHATARVRHILISDLAAQDDAALTEHDRATAPQEPTA</sequence>
<accession>A0ABV5E5K3</accession>